<feature type="domain" description="Signal transduction histidine kinase HWE region" evidence="9">
    <location>
        <begin position="211"/>
        <end position="293"/>
    </location>
</feature>
<evidence type="ECO:0000256" key="5">
    <source>
        <dbReference type="ARBA" id="ARBA00022741"/>
    </source>
</evidence>
<keyword evidence="11" id="KW-1185">Reference proteome</keyword>
<dbReference type="PANTHER" id="PTHR41523:SF8">
    <property type="entry name" value="ETHYLENE RESPONSE SENSOR PROTEIN"/>
    <property type="match status" value="1"/>
</dbReference>
<evidence type="ECO:0000313" key="10">
    <source>
        <dbReference type="EMBL" id="MFC0385477.1"/>
    </source>
</evidence>
<dbReference type="Gene3D" id="3.30.450.40">
    <property type="match status" value="1"/>
</dbReference>
<evidence type="ECO:0000313" key="11">
    <source>
        <dbReference type="Proteomes" id="UP001589789"/>
    </source>
</evidence>
<evidence type="ECO:0000259" key="8">
    <source>
        <dbReference type="SMART" id="SM00065"/>
    </source>
</evidence>
<keyword evidence="3" id="KW-0597">Phosphoprotein</keyword>
<comment type="catalytic activity">
    <reaction evidence="1">
        <text>ATP + protein L-histidine = ADP + protein N-phospho-L-histidine.</text>
        <dbReference type="EC" id="2.7.13.3"/>
    </reaction>
</comment>
<keyword evidence="5" id="KW-0547">Nucleotide-binding</keyword>
<evidence type="ECO:0000259" key="9">
    <source>
        <dbReference type="SMART" id="SM00911"/>
    </source>
</evidence>
<dbReference type="SMART" id="SM00065">
    <property type="entry name" value="GAF"/>
    <property type="match status" value="1"/>
</dbReference>
<dbReference type="Pfam" id="PF07536">
    <property type="entry name" value="HWE_HK"/>
    <property type="match status" value="1"/>
</dbReference>
<evidence type="ECO:0000256" key="4">
    <source>
        <dbReference type="ARBA" id="ARBA00022679"/>
    </source>
</evidence>
<accession>A0ABV6IQ67</accession>
<dbReference type="EMBL" id="JBHLVZ010000005">
    <property type="protein sequence ID" value="MFC0385477.1"/>
    <property type="molecule type" value="Genomic_DNA"/>
</dbReference>
<dbReference type="RefSeq" id="WP_377049623.1">
    <property type="nucleotide sequence ID" value="NZ_JBHLVZ010000005.1"/>
</dbReference>
<dbReference type="PANTHER" id="PTHR41523">
    <property type="entry name" value="TWO-COMPONENT SYSTEM SENSOR PROTEIN"/>
    <property type="match status" value="1"/>
</dbReference>
<dbReference type="GO" id="GO:0016301">
    <property type="term" value="F:kinase activity"/>
    <property type="evidence" value="ECO:0007669"/>
    <property type="project" value="UniProtKB-KW"/>
</dbReference>
<keyword evidence="4" id="KW-0808">Transferase</keyword>
<dbReference type="SUPFAM" id="SSF55781">
    <property type="entry name" value="GAF domain-like"/>
    <property type="match status" value="1"/>
</dbReference>
<reference evidence="10 11" key="1">
    <citation type="submission" date="2024-09" db="EMBL/GenBank/DDBJ databases">
        <authorList>
            <person name="Sun Q."/>
            <person name="Mori K."/>
        </authorList>
    </citation>
    <scope>NUCLEOTIDE SEQUENCE [LARGE SCALE GENOMIC DNA]</scope>
    <source>
        <strain evidence="10 11">CCM 7468</strain>
    </source>
</reference>
<dbReference type="Proteomes" id="UP001589789">
    <property type="component" value="Unassembled WGS sequence"/>
</dbReference>
<evidence type="ECO:0000256" key="3">
    <source>
        <dbReference type="ARBA" id="ARBA00022553"/>
    </source>
</evidence>
<dbReference type="Gene3D" id="3.30.565.10">
    <property type="entry name" value="Histidine kinase-like ATPase, C-terminal domain"/>
    <property type="match status" value="1"/>
</dbReference>
<feature type="domain" description="GAF" evidence="8">
    <location>
        <begin position="35"/>
        <end position="185"/>
    </location>
</feature>
<keyword evidence="6 10" id="KW-0418">Kinase</keyword>
<dbReference type="InterPro" id="IPR036890">
    <property type="entry name" value="HATPase_C_sf"/>
</dbReference>
<dbReference type="InterPro" id="IPR003018">
    <property type="entry name" value="GAF"/>
</dbReference>
<proteinExistence type="predicted"/>
<evidence type="ECO:0000256" key="6">
    <source>
        <dbReference type="ARBA" id="ARBA00022777"/>
    </source>
</evidence>
<sequence>MADEDAPGTDPGDQHLLRQSEILARFAELSLSSTDLDDILTKACQLVAEALGTGLAKVLQLQPDGRTLFVRAGAGWKHGVVGHTTLRPGEVGSEIYAADNTEPIISTDVDAETRFQYPSFLRENGVRAFVNVPITGGKNKLPFGIFQVDSRTPREFTEAETQFLRGYASLLAGSVARLNAISELTANNAELAGQVEKLKRAMEHQSFLSKEVDHRAKNMLAVIQAVVRLTKADDMRSFVKAVEGRISALGRAQTLLSADRWVGADLHTLIRGELSQFLQTDQEGPLVQVEGLPLVLPPMVTQPFSMALHELATNAVKYGALSNPAGRVRISWQVERRDRTCLVFRWAESGGPMVGGPPARRGFGLRVLTDTLRLQLGGTIFMAWNETGLVCDLNIPLAPATAVLQQS</sequence>
<keyword evidence="7" id="KW-0067">ATP-binding</keyword>
<evidence type="ECO:0000256" key="1">
    <source>
        <dbReference type="ARBA" id="ARBA00000085"/>
    </source>
</evidence>
<dbReference type="InterPro" id="IPR029016">
    <property type="entry name" value="GAF-like_dom_sf"/>
</dbReference>
<dbReference type="EC" id="2.7.13.3" evidence="2"/>
<comment type="caution">
    <text evidence="10">The sequence shown here is derived from an EMBL/GenBank/DDBJ whole genome shotgun (WGS) entry which is preliminary data.</text>
</comment>
<organism evidence="10 11">
    <name type="scientific">Muricoccus vinaceus</name>
    <dbReference type="NCBI Taxonomy" id="424704"/>
    <lineage>
        <taxon>Bacteria</taxon>
        <taxon>Pseudomonadati</taxon>
        <taxon>Pseudomonadota</taxon>
        <taxon>Alphaproteobacteria</taxon>
        <taxon>Acetobacterales</taxon>
        <taxon>Roseomonadaceae</taxon>
        <taxon>Muricoccus</taxon>
    </lineage>
</organism>
<dbReference type="SMART" id="SM00911">
    <property type="entry name" value="HWE_HK"/>
    <property type="match status" value="1"/>
</dbReference>
<dbReference type="InterPro" id="IPR011102">
    <property type="entry name" value="Sig_transdc_His_kinase_HWE"/>
</dbReference>
<evidence type="ECO:0000256" key="7">
    <source>
        <dbReference type="ARBA" id="ARBA00022840"/>
    </source>
</evidence>
<protein>
    <recommendedName>
        <fullName evidence="2">histidine kinase</fullName>
        <ecNumber evidence="2">2.7.13.3</ecNumber>
    </recommendedName>
</protein>
<dbReference type="SUPFAM" id="SSF55874">
    <property type="entry name" value="ATPase domain of HSP90 chaperone/DNA topoisomerase II/histidine kinase"/>
    <property type="match status" value="1"/>
</dbReference>
<dbReference type="Pfam" id="PF01590">
    <property type="entry name" value="GAF"/>
    <property type="match status" value="1"/>
</dbReference>
<evidence type="ECO:0000256" key="2">
    <source>
        <dbReference type="ARBA" id="ARBA00012438"/>
    </source>
</evidence>
<gene>
    <name evidence="10" type="ORF">ACFFIC_07885</name>
</gene>
<name>A0ABV6IQ67_9PROT</name>